<sequence length="125" mass="14052">MSSRLSDGCFNRNVSYRHILSRRKLISWVLLFCPPPFLQHHLEGKLQRGRVAVVDVADHTVSLVFDLVHDTRDVHCSAPVNNTRNASFGGTRLRGGRVENNFDKTTFSIPEQDTKPDLPVIGSLV</sequence>
<name>A0A7R9HRP0_9NEOP</name>
<accession>A0A7R9HRP0</accession>
<evidence type="ECO:0000313" key="1">
    <source>
        <dbReference type="EMBL" id="CAD7432484.1"/>
    </source>
</evidence>
<proteinExistence type="predicted"/>
<reference evidence="1" key="1">
    <citation type="submission" date="2020-11" db="EMBL/GenBank/DDBJ databases">
        <authorList>
            <person name="Tran Van P."/>
        </authorList>
    </citation>
    <scope>NUCLEOTIDE SEQUENCE</scope>
</reference>
<dbReference type="EMBL" id="OB795613">
    <property type="protein sequence ID" value="CAD7432484.1"/>
    <property type="molecule type" value="Genomic_DNA"/>
</dbReference>
<gene>
    <name evidence="1" type="ORF">TMSB3V08_LOCUS9192</name>
</gene>
<protein>
    <submittedName>
        <fullName evidence="1">Uncharacterized protein</fullName>
    </submittedName>
</protein>
<dbReference type="AlphaFoldDB" id="A0A7R9HRP0"/>
<organism evidence="1">
    <name type="scientific">Timema monikensis</name>
    <dbReference type="NCBI Taxonomy" id="170555"/>
    <lineage>
        <taxon>Eukaryota</taxon>
        <taxon>Metazoa</taxon>
        <taxon>Ecdysozoa</taxon>
        <taxon>Arthropoda</taxon>
        <taxon>Hexapoda</taxon>
        <taxon>Insecta</taxon>
        <taxon>Pterygota</taxon>
        <taxon>Neoptera</taxon>
        <taxon>Polyneoptera</taxon>
        <taxon>Phasmatodea</taxon>
        <taxon>Timematodea</taxon>
        <taxon>Timematoidea</taxon>
        <taxon>Timematidae</taxon>
        <taxon>Timema</taxon>
    </lineage>
</organism>